<comment type="caution">
    <text evidence="2">The sequence shown here is derived from an EMBL/GenBank/DDBJ whole genome shotgun (WGS) entry which is preliminary data.</text>
</comment>
<dbReference type="Pfam" id="PF13557">
    <property type="entry name" value="Phenol_MetA_deg"/>
    <property type="match status" value="1"/>
</dbReference>
<keyword evidence="3" id="KW-1185">Reference proteome</keyword>
<accession>A0A967F0F2</accession>
<reference evidence="2" key="1">
    <citation type="submission" date="2020-03" db="EMBL/GenBank/DDBJ databases">
        <title>Genome of Pelagibius litoralis DSM 21314T.</title>
        <authorList>
            <person name="Wang G."/>
        </authorList>
    </citation>
    <scope>NUCLEOTIDE SEQUENCE</scope>
    <source>
        <strain evidence="2">DSM 21314</strain>
    </source>
</reference>
<name>A0A967F0F2_9PROT</name>
<dbReference type="InterPro" id="IPR025737">
    <property type="entry name" value="FApF"/>
</dbReference>
<protein>
    <submittedName>
        <fullName evidence="2">Transporter</fullName>
    </submittedName>
</protein>
<organism evidence="2 3">
    <name type="scientific">Pelagibius litoralis</name>
    <dbReference type="NCBI Taxonomy" id="374515"/>
    <lineage>
        <taxon>Bacteria</taxon>
        <taxon>Pseudomonadati</taxon>
        <taxon>Pseudomonadota</taxon>
        <taxon>Alphaproteobacteria</taxon>
        <taxon>Rhodospirillales</taxon>
        <taxon>Rhodovibrionaceae</taxon>
        <taxon>Pelagibius</taxon>
    </lineage>
</organism>
<feature type="chain" id="PRO_5036845617" evidence="1">
    <location>
        <begin position="31"/>
        <end position="315"/>
    </location>
</feature>
<evidence type="ECO:0000313" key="3">
    <source>
        <dbReference type="Proteomes" id="UP000761264"/>
    </source>
</evidence>
<evidence type="ECO:0000313" key="2">
    <source>
        <dbReference type="EMBL" id="NIA70777.1"/>
    </source>
</evidence>
<sequence>MMKGILGNAICTTALSALFLTAVISDQAAAAEEPFRPFGLNLEGSLGEGGHSRYVPPLTNPIFNETPYITTEARAIYFYHELPNDFVTGGGHVNLVALQLRLALTERLGFIATKDGYADFQFDDVLEDESGFANIAFGFKYAVISIPEDETLLTVGLRYEIPINDLETGGIELQGDGDGFLNPFVTGATTFGDLGLQASFGANIALDGDADTSIVHYSAHADYEVLPGFFPLIEVNGFTPIDHGNRLTGALGDLDGVDVLNFGSDDRDTTITVGGGFRYQFNDNVQIGLGGETPITDKDDSIFDYRVYFDLVLSL</sequence>
<proteinExistence type="predicted"/>
<dbReference type="Proteomes" id="UP000761264">
    <property type="component" value="Unassembled WGS sequence"/>
</dbReference>
<dbReference type="EMBL" id="JAAQPH010000016">
    <property type="protein sequence ID" value="NIA70777.1"/>
    <property type="molecule type" value="Genomic_DNA"/>
</dbReference>
<evidence type="ECO:0000256" key="1">
    <source>
        <dbReference type="SAM" id="SignalP"/>
    </source>
</evidence>
<dbReference type="RefSeq" id="WP_167227734.1">
    <property type="nucleotide sequence ID" value="NZ_JAAQPH010000016.1"/>
</dbReference>
<dbReference type="AlphaFoldDB" id="A0A967F0F2"/>
<gene>
    <name evidence="2" type="ORF">HBA54_19440</name>
</gene>
<keyword evidence="1" id="KW-0732">Signal</keyword>
<feature type="signal peptide" evidence="1">
    <location>
        <begin position="1"/>
        <end position="30"/>
    </location>
</feature>